<sequence length="104" mass="11744">MPDWLLASMIVLLHRRRIYHLQRVVVLLGIRLDMSTTTLMAVHPTFTENTGNCGNSLGELEFMPSTPAWHRPWSASSEIIHDLGVASKDLAAKEEHRSDSPKRP</sequence>
<proteinExistence type="predicted"/>
<evidence type="ECO:0000313" key="2">
    <source>
        <dbReference type="Proteomes" id="UP000073492"/>
    </source>
</evidence>
<dbReference type="EMBL" id="LFZO01000520">
    <property type="protein sequence ID" value="KXT07866.1"/>
    <property type="molecule type" value="Genomic_DNA"/>
</dbReference>
<evidence type="ECO:0000313" key="1">
    <source>
        <dbReference type="EMBL" id="KXT07866.1"/>
    </source>
</evidence>
<keyword evidence="2" id="KW-1185">Reference proteome</keyword>
<accession>A0A139HZG9</accession>
<protein>
    <submittedName>
        <fullName evidence="1">Uncharacterized protein</fullName>
    </submittedName>
</protein>
<reference evidence="1 2" key="1">
    <citation type="submission" date="2015-07" db="EMBL/GenBank/DDBJ databases">
        <title>Comparative genomics of the Sigatoka disease complex on banana suggests a link between parallel evolutionary changes in Pseudocercospora fijiensis and Pseudocercospora eumusae and increased virulence on the banana host.</title>
        <authorList>
            <person name="Chang T.-C."/>
            <person name="Salvucci A."/>
            <person name="Crous P.W."/>
            <person name="Stergiopoulos I."/>
        </authorList>
    </citation>
    <scope>NUCLEOTIDE SEQUENCE [LARGE SCALE GENOMIC DNA]</scope>
    <source>
        <strain evidence="1 2">CBS 116634</strain>
    </source>
</reference>
<dbReference type="Proteomes" id="UP000073492">
    <property type="component" value="Unassembled WGS sequence"/>
</dbReference>
<gene>
    <name evidence="1" type="ORF">AC579_9727</name>
</gene>
<name>A0A139HZG9_9PEZI</name>
<organism evidence="1 2">
    <name type="scientific">Pseudocercospora musae</name>
    <dbReference type="NCBI Taxonomy" id="113226"/>
    <lineage>
        <taxon>Eukaryota</taxon>
        <taxon>Fungi</taxon>
        <taxon>Dikarya</taxon>
        <taxon>Ascomycota</taxon>
        <taxon>Pezizomycotina</taxon>
        <taxon>Dothideomycetes</taxon>
        <taxon>Dothideomycetidae</taxon>
        <taxon>Mycosphaerellales</taxon>
        <taxon>Mycosphaerellaceae</taxon>
        <taxon>Pseudocercospora</taxon>
    </lineage>
</organism>
<dbReference type="AlphaFoldDB" id="A0A139HZG9"/>
<comment type="caution">
    <text evidence="1">The sequence shown here is derived from an EMBL/GenBank/DDBJ whole genome shotgun (WGS) entry which is preliminary data.</text>
</comment>